<proteinExistence type="predicted"/>
<accession>A0A0F9HN89</accession>
<feature type="region of interest" description="Disordered" evidence="1">
    <location>
        <begin position="18"/>
        <end position="55"/>
    </location>
</feature>
<reference evidence="2" key="1">
    <citation type="journal article" date="2015" name="Nature">
        <title>Complex archaea that bridge the gap between prokaryotes and eukaryotes.</title>
        <authorList>
            <person name="Spang A."/>
            <person name="Saw J.H."/>
            <person name="Jorgensen S.L."/>
            <person name="Zaremba-Niedzwiedzka K."/>
            <person name="Martijn J."/>
            <person name="Lind A.E."/>
            <person name="van Eijk R."/>
            <person name="Schleper C."/>
            <person name="Guy L."/>
            <person name="Ettema T.J."/>
        </authorList>
    </citation>
    <scope>NUCLEOTIDE SEQUENCE</scope>
</reference>
<protein>
    <submittedName>
        <fullName evidence="2">Uncharacterized protein</fullName>
    </submittedName>
</protein>
<feature type="compositionally biased region" description="Basic and acidic residues" evidence="1">
    <location>
        <begin position="18"/>
        <end position="27"/>
    </location>
</feature>
<organism evidence="2">
    <name type="scientific">marine sediment metagenome</name>
    <dbReference type="NCBI Taxonomy" id="412755"/>
    <lineage>
        <taxon>unclassified sequences</taxon>
        <taxon>metagenomes</taxon>
        <taxon>ecological metagenomes</taxon>
    </lineage>
</organism>
<evidence type="ECO:0000313" key="2">
    <source>
        <dbReference type="EMBL" id="KKL76612.1"/>
    </source>
</evidence>
<name>A0A0F9HN89_9ZZZZ</name>
<sequence>MLNIDEYMKKAFKKTDPDKNIEFENARNPKKRKKKKNLIESEKNNDNNINDNKAG</sequence>
<dbReference type="AlphaFoldDB" id="A0A0F9HN89"/>
<gene>
    <name evidence="2" type="ORF">LCGC14_2043180</name>
</gene>
<evidence type="ECO:0000256" key="1">
    <source>
        <dbReference type="SAM" id="MobiDB-lite"/>
    </source>
</evidence>
<feature type="compositionally biased region" description="Low complexity" evidence="1">
    <location>
        <begin position="46"/>
        <end position="55"/>
    </location>
</feature>
<feature type="non-terminal residue" evidence="2">
    <location>
        <position position="55"/>
    </location>
</feature>
<dbReference type="EMBL" id="LAZR01023991">
    <property type="protein sequence ID" value="KKL76612.1"/>
    <property type="molecule type" value="Genomic_DNA"/>
</dbReference>
<comment type="caution">
    <text evidence="2">The sequence shown here is derived from an EMBL/GenBank/DDBJ whole genome shotgun (WGS) entry which is preliminary data.</text>
</comment>